<name>G3JIG8_CORMM</name>
<protein>
    <submittedName>
        <fullName evidence="2">Uncharacterized protein</fullName>
    </submittedName>
</protein>
<dbReference type="KEGG" id="cmt:CCM_05226"/>
<dbReference type="InParanoid" id="G3JIG8"/>
<evidence type="ECO:0000256" key="1">
    <source>
        <dbReference type="SAM" id="MobiDB-lite"/>
    </source>
</evidence>
<dbReference type="AlphaFoldDB" id="G3JIG8"/>
<accession>G3JIG8</accession>
<dbReference type="RefSeq" id="XP_006670434.1">
    <property type="nucleotide sequence ID" value="XM_006670371.1"/>
</dbReference>
<evidence type="ECO:0000313" key="3">
    <source>
        <dbReference type="Proteomes" id="UP000001610"/>
    </source>
</evidence>
<sequence length="178" mass="19568">MSLTSVPPAFKDRFVAMPGSTTQGQPSDKRESSAAEHGAPSSAAATLVQPPRGDQDAQRQAAHTAQAGGGLTEENERQISGAGAARRQPSDTLSQILMIDTSHIDVDEGFSGREEDFFDEEDLSEPWGIVQFLNDESNIPVWARPLHESREAAERFYRSRAVRHIRDFNNYVTVSQGR</sequence>
<dbReference type="GeneID" id="18167245"/>
<feature type="compositionally biased region" description="Low complexity" evidence="1">
    <location>
        <begin position="35"/>
        <end position="45"/>
    </location>
</feature>
<keyword evidence="3" id="KW-1185">Reference proteome</keyword>
<dbReference type="EMBL" id="JH126402">
    <property type="protein sequence ID" value="EGX91069.1"/>
    <property type="molecule type" value="Genomic_DNA"/>
</dbReference>
<reference evidence="2 3" key="1">
    <citation type="journal article" date="2011" name="Genome Biol.">
        <title>Genome sequence of the insect pathogenic fungus Cordyceps militaris, a valued traditional Chinese medicine.</title>
        <authorList>
            <person name="Zheng P."/>
            <person name="Xia Y."/>
            <person name="Xiao G."/>
            <person name="Xiong C."/>
            <person name="Hu X."/>
            <person name="Zhang S."/>
            <person name="Zheng H."/>
            <person name="Huang Y."/>
            <person name="Zhou Y."/>
            <person name="Wang S."/>
            <person name="Zhao G.P."/>
            <person name="Liu X."/>
            <person name="St Leger R.J."/>
            <person name="Wang C."/>
        </authorList>
    </citation>
    <scope>NUCLEOTIDE SEQUENCE [LARGE SCALE GENOMIC DNA]</scope>
    <source>
        <strain evidence="2 3">CM01</strain>
    </source>
</reference>
<dbReference type="Proteomes" id="UP000001610">
    <property type="component" value="Unassembled WGS sequence"/>
</dbReference>
<organism evidence="2 3">
    <name type="scientific">Cordyceps militaris (strain CM01)</name>
    <name type="common">Caterpillar fungus</name>
    <dbReference type="NCBI Taxonomy" id="983644"/>
    <lineage>
        <taxon>Eukaryota</taxon>
        <taxon>Fungi</taxon>
        <taxon>Dikarya</taxon>
        <taxon>Ascomycota</taxon>
        <taxon>Pezizomycotina</taxon>
        <taxon>Sordariomycetes</taxon>
        <taxon>Hypocreomycetidae</taxon>
        <taxon>Hypocreales</taxon>
        <taxon>Cordycipitaceae</taxon>
        <taxon>Cordyceps</taxon>
    </lineage>
</organism>
<dbReference type="VEuPathDB" id="FungiDB:CCM_05226"/>
<dbReference type="OMA" id="IVPIWAR"/>
<proteinExistence type="predicted"/>
<dbReference type="HOGENOM" id="CLU_1586175_0_0_1"/>
<feature type="region of interest" description="Disordered" evidence="1">
    <location>
        <begin position="1"/>
        <end position="91"/>
    </location>
</feature>
<gene>
    <name evidence="2" type="ORF">CCM_05226</name>
</gene>
<evidence type="ECO:0000313" key="2">
    <source>
        <dbReference type="EMBL" id="EGX91069.1"/>
    </source>
</evidence>